<accession>A0A0G4EAP6</accession>
<evidence type="ECO:0000313" key="3">
    <source>
        <dbReference type="Proteomes" id="UP000041254"/>
    </source>
</evidence>
<organism evidence="2 3">
    <name type="scientific">Vitrella brassicaformis (strain CCMP3155)</name>
    <dbReference type="NCBI Taxonomy" id="1169540"/>
    <lineage>
        <taxon>Eukaryota</taxon>
        <taxon>Sar</taxon>
        <taxon>Alveolata</taxon>
        <taxon>Colpodellida</taxon>
        <taxon>Vitrellaceae</taxon>
        <taxon>Vitrella</taxon>
    </lineage>
</organism>
<proteinExistence type="predicted"/>
<feature type="compositionally biased region" description="Basic and acidic residues" evidence="1">
    <location>
        <begin position="268"/>
        <end position="279"/>
    </location>
</feature>
<feature type="compositionally biased region" description="Basic and acidic residues" evidence="1">
    <location>
        <begin position="76"/>
        <end position="92"/>
    </location>
</feature>
<sequence>MHSSQRYDDSRSDVHANSHIRHRRDDVDGTGVENGCDEVAGSPEVHRREAGVRRGGRSGFDDERDRSRKRHRDTRHSRDPELDRDTVPEAPRRSHHHRRPTTANRPGDFGPPISSIPAHEDRLTDAVKLSRPDFHSCILLMNHLRQWVEECPDIRDFTHHEGRMLVGISSVVLDVLSDMVTASMIENPNSTATRAQVQCLRKWQGWFGEFSSDIRCHIGPRHRVARAADPPHPQDRQQHQHTIDPAHTDDELDTYMDHHSQPPQHRHNSPDNRHARANRDAVYMSENGDRREREQPTVYRGQDDEQRTAYRRRDVEDGYGNGNGCGRVVRERGEEGNRRLGEGRPGAGRNVYGEREMREEYANDGRGGRDNTADNYHIQHGDVLDQAPRAASDPPCVCVAGRAFSRAPGDVQQRRPPTQTHQQQQQQLQQRAAPTDAQPTPTRGPTILPSPPAGIPASIGITATSNGASLPHNADRSDSILGEQQHEIADQQEVPVRSPDVVSSPEAAEYQSDSDISDCWSRADWAEYRMSQSDWYDEHLAWTPEYEEHGVAIPPSATAVAVPEGWLGADDIEARFPEGTNDATKQLAVGLISRTITDVQEATDLIRHEQEGADPCVMIRLRKKGSSTSSTEGIIYPLLSLVIDNKSDHTIPTVQAQTHDNYRGCPVALPLWPDGLEEGMITAVIDGGADLTGGSRLSWGIPRYQHPDIPSEWPHTFRRRPLRVAIASINQPAFELLMRQSSIRVDMFVVLELPRMLRPLLPEYQEVLLSMYRTLVHYDATLATEQDGDSMLGNLVHMAAQYAQGHCASSFINSYLDLITQHGADIAAYDQLRQKPLDRAIEFGSPIVADYLCRKLPAAEINSRAQTGSINGTPIFADPPLVCAADALVQRSQQLQAANLHLEDDQRSSMIKTTIHSLLKAGADISLMPTASLVERHKRQLILTEYTAVLNELRNVTMAAVNRALGPQRSLAALLTPLLAVRPLDVFAWRIASYLFDMDNAMRAIREGIGLRHTDMADRVHAAAEHFVRSALRANSNQEVVGVVANVGGRTVRVPLQCFAVRRQHDGQHRLLGLREVVHRARLDEADRHGVTGVEKDFNTHLGDADCQFHWQQLGYMDDDAFVSLGLT</sequence>
<feature type="compositionally biased region" description="Basic and acidic residues" evidence="1">
    <location>
        <begin position="247"/>
        <end position="260"/>
    </location>
</feature>
<feature type="compositionally biased region" description="Basic and acidic residues" evidence="1">
    <location>
        <begin position="287"/>
        <end position="316"/>
    </location>
</feature>
<dbReference type="PhylomeDB" id="A0A0G4EAP6"/>
<evidence type="ECO:0000256" key="1">
    <source>
        <dbReference type="SAM" id="MobiDB-lite"/>
    </source>
</evidence>
<reference evidence="2 3" key="1">
    <citation type="submission" date="2014-11" db="EMBL/GenBank/DDBJ databases">
        <authorList>
            <person name="Zhu J."/>
            <person name="Qi W."/>
            <person name="Song R."/>
        </authorList>
    </citation>
    <scope>NUCLEOTIDE SEQUENCE [LARGE SCALE GENOMIC DNA]</scope>
</reference>
<dbReference type="InterPro" id="IPR036770">
    <property type="entry name" value="Ankyrin_rpt-contain_sf"/>
</dbReference>
<name>A0A0G4EAP6_VITBC</name>
<feature type="compositionally biased region" description="Low complexity" evidence="1">
    <location>
        <begin position="414"/>
        <end position="435"/>
    </location>
</feature>
<dbReference type="Gene3D" id="1.25.40.20">
    <property type="entry name" value="Ankyrin repeat-containing domain"/>
    <property type="match status" value="1"/>
</dbReference>
<feature type="region of interest" description="Disordered" evidence="1">
    <location>
        <begin position="1"/>
        <end position="117"/>
    </location>
</feature>
<dbReference type="Proteomes" id="UP000041254">
    <property type="component" value="Unassembled WGS sequence"/>
</dbReference>
<dbReference type="EMBL" id="CDMY01000104">
    <property type="protein sequence ID" value="CEL92721.1"/>
    <property type="molecule type" value="Genomic_DNA"/>
</dbReference>
<feature type="compositionally biased region" description="Basic and acidic residues" evidence="1">
    <location>
        <begin position="1"/>
        <end position="16"/>
    </location>
</feature>
<protein>
    <submittedName>
        <fullName evidence="2">Uncharacterized protein</fullName>
    </submittedName>
</protein>
<dbReference type="AlphaFoldDB" id="A0A0G4EAP6"/>
<dbReference type="InParanoid" id="A0A0G4EAP6"/>
<feature type="region of interest" description="Disordered" evidence="1">
    <location>
        <begin position="247"/>
        <end position="356"/>
    </location>
</feature>
<keyword evidence="3" id="KW-1185">Reference proteome</keyword>
<feature type="compositionally biased region" description="Basic and acidic residues" evidence="1">
    <location>
        <begin position="328"/>
        <end position="342"/>
    </location>
</feature>
<feature type="region of interest" description="Disordered" evidence="1">
    <location>
        <begin position="407"/>
        <end position="476"/>
    </location>
</feature>
<dbReference type="VEuPathDB" id="CryptoDB:Vbra_1931"/>
<gene>
    <name evidence="2" type="ORF">Vbra_1931</name>
</gene>
<evidence type="ECO:0000313" key="2">
    <source>
        <dbReference type="EMBL" id="CEL92721.1"/>
    </source>
</evidence>